<dbReference type="SUPFAM" id="SSF53098">
    <property type="entry name" value="Ribonuclease H-like"/>
    <property type="match status" value="1"/>
</dbReference>
<dbReference type="NCBIfam" id="NF033563">
    <property type="entry name" value="transpos_IS30"/>
    <property type="match status" value="1"/>
</dbReference>
<proteinExistence type="predicted"/>
<dbReference type="InterPro" id="IPR036397">
    <property type="entry name" value="RNaseH_sf"/>
</dbReference>
<comment type="caution">
    <text evidence="2">The sequence shown here is derived from an EMBL/GenBank/DDBJ whole genome shotgun (WGS) entry which is preliminary data.</text>
</comment>
<dbReference type="Proteomes" id="UP001565219">
    <property type="component" value="Unassembled WGS sequence"/>
</dbReference>
<evidence type="ECO:0000313" key="2">
    <source>
        <dbReference type="EMBL" id="MEY8635250.1"/>
    </source>
</evidence>
<dbReference type="InterPro" id="IPR012337">
    <property type="entry name" value="RNaseH-like_sf"/>
</dbReference>
<dbReference type="PANTHER" id="PTHR10948">
    <property type="entry name" value="TRANSPOSASE"/>
    <property type="match status" value="1"/>
</dbReference>
<dbReference type="PANTHER" id="PTHR10948:SF23">
    <property type="entry name" value="TRANSPOSASE INSI FOR INSERTION SEQUENCE ELEMENT IS30A-RELATED"/>
    <property type="match status" value="1"/>
</dbReference>
<dbReference type="Gene3D" id="3.30.420.10">
    <property type="entry name" value="Ribonuclease H-like superfamily/Ribonuclease H"/>
    <property type="match status" value="1"/>
</dbReference>
<protein>
    <submittedName>
        <fullName evidence="2">IS30 family transposase</fullName>
    </submittedName>
</protein>
<dbReference type="InterPro" id="IPR053392">
    <property type="entry name" value="Transposase_IS30-like"/>
</dbReference>
<dbReference type="RefSeq" id="WP_143266100.1">
    <property type="nucleotide sequence ID" value="NZ_BAABXW010000001.1"/>
</dbReference>
<evidence type="ECO:0000259" key="1">
    <source>
        <dbReference type="PROSITE" id="PS50994"/>
    </source>
</evidence>
<feature type="domain" description="Integrase catalytic" evidence="1">
    <location>
        <begin position="1"/>
        <end position="126"/>
    </location>
</feature>
<name>A0ABV4DMY5_9FIRM</name>
<accession>A0ABV4DMY5</accession>
<dbReference type="PROSITE" id="PS50994">
    <property type="entry name" value="INTEGRASE"/>
    <property type="match status" value="1"/>
</dbReference>
<evidence type="ECO:0000313" key="3">
    <source>
        <dbReference type="Proteomes" id="UP001565219"/>
    </source>
</evidence>
<reference evidence="2 3" key="1">
    <citation type="submission" date="2024-03" db="EMBL/GenBank/DDBJ databases">
        <title>Mouse gut bacterial collection (mGBC) of GemPharmatech.</title>
        <authorList>
            <person name="He Y."/>
            <person name="Dong L."/>
            <person name="Wu D."/>
            <person name="Gao X."/>
            <person name="Lin Z."/>
        </authorList>
    </citation>
    <scope>NUCLEOTIDE SEQUENCE [LARGE SCALE GENOMIC DNA]</scope>
    <source>
        <strain evidence="2 3">32-10</strain>
    </source>
</reference>
<sequence>MRRKVSSKLKKEKGRTAQFVKEVEDILEEMPRGVFRTITSDNGLGFSRLYEFEENDKFLVYYAHPYASYERGSNEINNRLIRRHYKKGKYIKNQPEEKVKYVEDWMNNMPRRLFGYRTANELYKEE</sequence>
<dbReference type="EMBL" id="JBCLTR010000050">
    <property type="protein sequence ID" value="MEY8635250.1"/>
    <property type="molecule type" value="Genomic_DNA"/>
</dbReference>
<dbReference type="InterPro" id="IPR001584">
    <property type="entry name" value="Integrase_cat-core"/>
</dbReference>
<organism evidence="2 3">
    <name type="scientific">Anaerostipes hominis</name>
    <name type="common">ex Lee et al. 2021</name>
    <dbReference type="NCBI Taxonomy" id="2025494"/>
    <lineage>
        <taxon>Bacteria</taxon>
        <taxon>Bacillati</taxon>
        <taxon>Bacillota</taxon>
        <taxon>Clostridia</taxon>
        <taxon>Lachnospirales</taxon>
        <taxon>Lachnospiraceae</taxon>
        <taxon>Anaerostipes</taxon>
    </lineage>
</organism>
<dbReference type="InterPro" id="IPR051917">
    <property type="entry name" value="Transposase-Integrase"/>
</dbReference>
<keyword evidence="3" id="KW-1185">Reference proteome</keyword>
<gene>
    <name evidence="2" type="ORF">AALG99_17395</name>
</gene>